<evidence type="ECO:0000256" key="3">
    <source>
        <dbReference type="SAM" id="MobiDB-lite"/>
    </source>
</evidence>
<dbReference type="InterPro" id="IPR036872">
    <property type="entry name" value="CH_dom_sf"/>
</dbReference>
<comment type="caution">
    <text evidence="5">The sequence shown here is derived from an EMBL/GenBank/DDBJ whole genome shotgun (WGS) entry which is preliminary data.</text>
</comment>
<dbReference type="InterPro" id="IPR001715">
    <property type="entry name" value="CH_dom"/>
</dbReference>
<keyword evidence="2" id="KW-0009">Actin-binding</keyword>
<feature type="domain" description="Calponin-homology (CH)" evidence="4">
    <location>
        <begin position="8"/>
        <end position="122"/>
    </location>
</feature>
<accession>A0A9W9Y819</accession>
<evidence type="ECO:0000256" key="2">
    <source>
        <dbReference type="ARBA" id="ARBA00023203"/>
    </source>
</evidence>
<dbReference type="OrthoDB" id="5969725at2759"/>
<evidence type="ECO:0000313" key="6">
    <source>
        <dbReference type="Proteomes" id="UP001163046"/>
    </source>
</evidence>
<dbReference type="SUPFAM" id="SSF47576">
    <property type="entry name" value="Calponin-homology domain, CH-domain"/>
    <property type="match status" value="1"/>
</dbReference>
<feature type="compositionally biased region" description="Acidic residues" evidence="3">
    <location>
        <begin position="653"/>
        <end position="666"/>
    </location>
</feature>
<feature type="compositionally biased region" description="Basic and acidic residues" evidence="3">
    <location>
        <begin position="520"/>
        <end position="544"/>
    </location>
</feature>
<dbReference type="GO" id="GO:0005737">
    <property type="term" value="C:cytoplasm"/>
    <property type="evidence" value="ECO:0007669"/>
    <property type="project" value="TreeGrafter"/>
</dbReference>
<evidence type="ECO:0000256" key="1">
    <source>
        <dbReference type="ARBA" id="ARBA00022737"/>
    </source>
</evidence>
<dbReference type="GO" id="GO:0051015">
    <property type="term" value="F:actin filament binding"/>
    <property type="evidence" value="ECO:0007669"/>
    <property type="project" value="InterPro"/>
</dbReference>
<dbReference type="Proteomes" id="UP001163046">
    <property type="component" value="Unassembled WGS sequence"/>
</dbReference>
<dbReference type="PANTHER" id="PTHR19961">
    <property type="entry name" value="FIMBRIN/PLASTIN"/>
    <property type="match status" value="1"/>
</dbReference>
<keyword evidence="6" id="KW-1185">Reference proteome</keyword>
<proteinExistence type="predicted"/>
<dbReference type="GO" id="GO:0005884">
    <property type="term" value="C:actin filament"/>
    <property type="evidence" value="ECO:0007669"/>
    <property type="project" value="TreeGrafter"/>
</dbReference>
<feature type="region of interest" description="Disordered" evidence="3">
    <location>
        <begin position="520"/>
        <end position="601"/>
    </location>
</feature>
<dbReference type="InterPro" id="IPR039959">
    <property type="entry name" value="Fimbrin/Plastin"/>
</dbReference>
<dbReference type="CDD" id="cd21217">
    <property type="entry name" value="CH_PLS_FIM_rpt1"/>
    <property type="match status" value="1"/>
</dbReference>
<evidence type="ECO:0000259" key="4">
    <source>
        <dbReference type="PROSITE" id="PS50021"/>
    </source>
</evidence>
<dbReference type="EMBL" id="MU827823">
    <property type="protein sequence ID" value="KAJ7321769.1"/>
    <property type="molecule type" value="Genomic_DNA"/>
</dbReference>
<dbReference type="PROSITE" id="PS50021">
    <property type="entry name" value="CH"/>
    <property type="match status" value="2"/>
</dbReference>
<dbReference type="GO" id="GO:0051017">
    <property type="term" value="P:actin filament bundle assembly"/>
    <property type="evidence" value="ECO:0007669"/>
    <property type="project" value="InterPro"/>
</dbReference>
<feature type="compositionally biased region" description="Basic and acidic residues" evidence="3">
    <location>
        <begin position="566"/>
        <end position="594"/>
    </location>
</feature>
<dbReference type="GO" id="GO:0051639">
    <property type="term" value="P:actin filament network formation"/>
    <property type="evidence" value="ECO:0007669"/>
    <property type="project" value="TreeGrafter"/>
</dbReference>
<dbReference type="PANTHER" id="PTHR19961:SF18">
    <property type="entry name" value="FI19014P1"/>
    <property type="match status" value="1"/>
</dbReference>
<name>A0A9W9Y819_9CNID</name>
<gene>
    <name evidence="5" type="primary">SPAG17_1</name>
    <name evidence="5" type="ORF">OS493_033877</name>
</gene>
<dbReference type="CDD" id="cd21218">
    <property type="entry name" value="CH_PLS_FIM_rpt2"/>
    <property type="match status" value="1"/>
</dbReference>
<evidence type="ECO:0000313" key="5">
    <source>
        <dbReference type="EMBL" id="KAJ7321769.1"/>
    </source>
</evidence>
<feature type="compositionally biased region" description="Basic residues" evidence="3">
    <location>
        <begin position="554"/>
        <end position="565"/>
    </location>
</feature>
<reference evidence="5" key="1">
    <citation type="submission" date="2023-01" db="EMBL/GenBank/DDBJ databases">
        <title>Genome assembly of the deep-sea coral Lophelia pertusa.</title>
        <authorList>
            <person name="Herrera S."/>
            <person name="Cordes E."/>
        </authorList>
    </citation>
    <scope>NUCLEOTIDE SEQUENCE</scope>
    <source>
        <strain evidence="5">USNM1676648</strain>
        <tissue evidence="5">Polyp</tissue>
    </source>
</reference>
<dbReference type="Pfam" id="PF00307">
    <property type="entry name" value="CH"/>
    <property type="match status" value="2"/>
</dbReference>
<keyword evidence="1" id="KW-0677">Repeat</keyword>
<organism evidence="5 6">
    <name type="scientific">Desmophyllum pertusum</name>
    <dbReference type="NCBI Taxonomy" id="174260"/>
    <lineage>
        <taxon>Eukaryota</taxon>
        <taxon>Metazoa</taxon>
        <taxon>Cnidaria</taxon>
        <taxon>Anthozoa</taxon>
        <taxon>Hexacorallia</taxon>
        <taxon>Scleractinia</taxon>
        <taxon>Caryophylliina</taxon>
        <taxon>Caryophylliidae</taxon>
        <taxon>Desmophyllum</taxon>
    </lineage>
</organism>
<dbReference type="SMART" id="SM00033">
    <property type="entry name" value="CH"/>
    <property type="match status" value="2"/>
</dbReference>
<dbReference type="GO" id="GO:0032432">
    <property type="term" value="C:actin filament bundle"/>
    <property type="evidence" value="ECO:0007669"/>
    <property type="project" value="TreeGrafter"/>
</dbReference>
<sequence>MTTYAFTLAELEALVSHVNSVLGRDSDLDCLPIKPAQRLYQVQKNGVLFCKLLNRVRRGTVPCSKMNKQVKNIHQALENQKLVIEGAQHIGIDMQNIHAEDLWSGKEYLVLGILWQIVKVGLLSHVTVEEHPNLALLRKSNEDWVTFSKLHPQESLIRWVNHHLGHSNYRGPEMRDFDSSLKDSVIYCHLLNQLAPERCNLSPLDEEDLFIRARKIITMAELIGCSKYLTPHELVKGNPRLNLAFLANLFHERAGLEFSFTDMDTVRLTEELNTALVRCRFSRRRTKCVATNWCRRNASTFKAENSQLRSQLADMKAMETDSQATIKNQEITINSLKNEKAGTEERIRWKKLTTIWQLHGKTHNHGSSKGGYHARARFCQDGGRSIEETTTPQVFLAMKDNFCICFSIARRKTWRSCVYFIAPNKVEDNVFIDVLSDVVATGLRKLFSIITYDGLVKDVKEFGKGPAPGGKGKGAASAKPPQFHEVCEQVKPLVDQGEPIPPSLMAKLLKFKLLNVKQKDLDRREEEKKDAKAAEAGKKDEKGKKSGRSPSAGKRSKSPGKKKGKKEADLPPSPKKDTKLKRRGDVEDTFKTIDDEPDDEGSPHHYVLIHGILTAPVIYHLNEAGVNVDAIICVKAESYDSLTPTPVQQDESKDGEDETVKEEDPELLDRRITGVRRKSSKARSRSYSLKHFGLTQKTLFMKAPSGHKLKGCS</sequence>
<dbReference type="Gene3D" id="1.10.418.10">
    <property type="entry name" value="Calponin-like domain"/>
    <property type="match status" value="2"/>
</dbReference>
<protein>
    <submittedName>
        <fullName evidence="5">Sperm-associated antigen 17</fullName>
    </submittedName>
</protein>
<feature type="domain" description="Calponin-homology (CH)" evidence="4">
    <location>
        <begin position="150"/>
        <end position="254"/>
    </location>
</feature>
<dbReference type="AlphaFoldDB" id="A0A9W9Y819"/>
<feature type="region of interest" description="Disordered" evidence="3">
    <location>
        <begin position="642"/>
        <end position="670"/>
    </location>
</feature>